<comment type="caution">
    <text evidence="2">The sequence shown here is derived from an EMBL/GenBank/DDBJ whole genome shotgun (WGS) entry which is preliminary data.</text>
</comment>
<keyword evidence="1" id="KW-0812">Transmembrane</keyword>
<proteinExistence type="predicted"/>
<evidence type="ECO:0008006" key="4">
    <source>
        <dbReference type="Google" id="ProtNLM"/>
    </source>
</evidence>
<accession>A0A9Q8CKN0</accession>
<keyword evidence="1" id="KW-1133">Transmembrane helix</keyword>
<keyword evidence="1" id="KW-0472">Membrane</keyword>
<evidence type="ECO:0000256" key="1">
    <source>
        <dbReference type="SAM" id="Phobius"/>
    </source>
</evidence>
<protein>
    <recommendedName>
        <fullName evidence="4">Phage infection protein</fullName>
    </recommendedName>
</protein>
<dbReference type="Proteomes" id="UP000295280">
    <property type="component" value="Unassembled WGS sequence"/>
</dbReference>
<dbReference type="AlphaFoldDB" id="A0A9Q8CKN0"/>
<dbReference type="OrthoDB" id="9811483at2"/>
<dbReference type="EMBL" id="SCWD01000002">
    <property type="protein sequence ID" value="TDM02233.1"/>
    <property type="molecule type" value="Genomic_DNA"/>
</dbReference>
<reference evidence="2 3" key="1">
    <citation type="submission" date="2019-01" db="EMBL/GenBank/DDBJ databases">
        <title>Draft genome sequences of the type strains of six Macrococcus species.</title>
        <authorList>
            <person name="Mazhar S."/>
            <person name="Altermann E."/>
            <person name="Hill C."/>
            <person name="Mcauliffe O."/>
        </authorList>
    </citation>
    <scope>NUCLEOTIDE SEQUENCE [LARGE SCALE GENOMIC DNA]</scope>
    <source>
        <strain evidence="2 3">ATCC 51828</strain>
    </source>
</reference>
<evidence type="ECO:0000313" key="2">
    <source>
        <dbReference type="EMBL" id="TDM02233.1"/>
    </source>
</evidence>
<organism evidence="2 3">
    <name type="scientific">Macrococcus carouselicus</name>
    <dbReference type="NCBI Taxonomy" id="69969"/>
    <lineage>
        <taxon>Bacteria</taxon>
        <taxon>Bacillati</taxon>
        <taxon>Bacillota</taxon>
        <taxon>Bacilli</taxon>
        <taxon>Bacillales</taxon>
        <taxon>Staphylococcaceae</taxon>
        <taxon>Macrococcus</taxon>
    </lineage>
</organism>
<feature type="transmembrane region" description="Helical" evidence="1">
    <location>
        <begin position="12"/>
        <end position="37"/>
    </location>
</feature>
<sequence length="71" mass="8108">MFKYFQALLKHPFLLVALTVLLFLPIIYSAVFIYSMWDPYGQTEDLPIAIVNHDAGAPRIPDLRLNTGELD</sequence>
<name>A0A9Q8CKN0_9STAP</name>
<dbReference type="RefSeq" id="WP_133417720.1">
    <property type="nucleotide sequence ID" value="NZ_SCWD01000002.1"/>
</dbReference>
<gene>
    <name evidence="2" type="ORF">ERX40_06675</name>
</gene>
<keyword evidence="3" id="KW-1185">Reference proteome</keyword>
<evidence type="ECO:0000313" key="3">
    <source>
        <dbReference type="Proteomes" id="UP000295280"/>
    </source>
</evidence>